<dbReference type="PANTHER" id="PTHR12835:SF5">
    <property type="entry name" value="BIOTIN--PROTEIN LIGASE"/>
    <property type="match status" value="1"/>
</dbReference>
<dbReference type="GO" id="GO:0005737">
    <property type="term" value="C:cytoplasm"/>
    <property type="evidence" value="ECO:0007669"/>
    <property type="project" value="TreeGrafter"/>
</dbReference>
<dbReference type="Proteomes" id="UP000245959">
    <property type="component" value="Unassembled WGS sequence"/>
</dbReference>
<dbReference type="Gene3D" id="3.30.930.10">
    <property type="entry name" value="Bira Bifunctional Protein, Domain 2"/>
    <property type="match status" value="1"/>
</dbReference>
<dbReference type="EMBL" id="QEKH01000002">
    <property type="protein sequence ID" value="PVY45441.1"/>
    <property type="molecule type" value="Genomic_DNA"/>
</dbReference>
<organism evidence="3 4">
    <name type="scientific">Victivallis vadensis</name>
    <dbReference type="NCBI Taxonomy" id="172901"/>
    <lineage>
        <taxon>Bacteria</taxon>
        <taxon>Pseudomonadati</taxon>
        <taxon>Lentisphaerota</taxon>
        <taxon>Lentisphaeria</taxon>
        <taxon>Victivallales</taxon>
        <taxon>Victivallaceae</taxon>
        <taxon>Victivallis</taxon>
    </lineage>
</organism>
<reference evidence="3 4" key="1">
    <citation type="submission" date="2018-04" db="EMBL/GenBank/DDBJ databases">
        <title>Genomic Encyclopedia of Type Strains, Phase IV (KMG-IV): sequencing the most valuable type-strain genomes for metagenomic binning, comparative biology and taxonomic classification.</title>
        <authorList>
            <person name="Goeker M."/>
        </authorList>
    </citation>
    <scope>NUCLEOTIDE SEQUENCE [LARGE SCALE GENOMIC DNA]</scope>
    <source>
        <strain evidence="3 4">DSM 14823</strain>
    </source>
</reference>
<dbReference type="Pfam" id="PF03099">
    <property type="entry name" value="BPL_LplA_LipB"/>
    <property type="match status" value="1"/>
</dbReference>
<dbReference type="AlphaFoldDB" id="A0A2U1B9Y9"/>
<sequence length="258" mass="28431">MPEPYILMLDEVDSTNTYARNHFDELPDGAIVAARSQTAGRGRRGRRWNAPPGSCILCTMVMKRLVDGFHAGALLGVGALNCLREAAPGINAFLKWPNDVYVEERKIAGILSESARIEQGRVTGVVSGIGINVNLPGSLLETIDQPATSLLFATKNEFNVEILLKKLAEILIRYYITYPKCAAGLLFEWKSENRLVGETISVTDPQGKSHTGIFRDILPDGGMVLEEAGSLRVFTCGDVKIDRASVDWERVRNKRKID</sequence>
<evidence type="ECO:0000259" key="2">
    <source>
        <dbReference type="PROSITE" id="PS51733"/>
    </source>
</evidence>
<dbReference type="PROSITE" id="PS51733">
    <property type="entry name" value="BPL_LPL_CATALYTIC"/>
    <property type="match status" value="1"/>
</dbReference>
<dbReference type="InterPro" id="IPR045864">
    <property type="entry name" value="aa-tRNA-synth_II/BPL/LPL"/>
</dbReference>
<name>A0A2U1B9Y9_9BACT</name>
<dbReference type="RefSeq" id="WP_116882472.1">
    <property type="nucleotide sequence ID" value="NZ_QEKH01000002.1"/>
</dbReference>
<feature type="domain" description="BPL/LPL catalytic" evidence="2">
    <location>
        <begin position="1"/>
        <end position="179"/>
    </location>
</feature>
<dbReference type="CDD" id="cd16442">
    <property type="entry name" value="BPL"/>
    <property type="match status" value="1"/>
</dbReference>
<evidence type="ECO:0000256" key="1">
    <source>
        <dbReference type="ARBA" id="ARBA00022598"/>
    </source>
</evidence>
<keyword evidence="1 3" id="KW-0436">Ligase</keyword>
<gene>
    <name evidence="3" type="ORF">C8D82_10211</name>
</gene>
<dbReference type="InterPro" id="IPR004408">
    <property type="entry name" value="Biotin_CoA_COase_ligase"/>
</dbReference>
<dbReference type="GeneID" id="78293802"/>
<dbReference type="Gene3D" id="2.30.30.100">
    <property type="match status" value="1"/>
</dbReference>
<dbReference type="NCBIfam" id="TIGR00121">
    <property type="entry name" value="birA_ligase"/>
    <property type="match status" value="1"/>
</dbReference>
<dbReference type="PANTHER" id="PTHR12835">
    <property type="entry name" value="BIOTIN PROTEIN LIGASE"/>
    <property type="match status" value="1"/>
</dbReference>
<keyword evidence="4" id="KW-1185">Reference proteome</keyword>
<protein>
    <submittedName>
        <fullName evidence="3">BirA family biotin operon repressor/biotin-[acetyl-CoA-carboxylase] ligase</fullName>
    </submittedName>
</protein>
<dbReference type="SUPFAM" id="SSF55681">
    <property type="entry name" value="Class II aaRS and biotin synthetases"/>
    <property type="match status" value="1"/>
</dbReference>
<dbReference type="GO" id="GO:0004077">
    <property type="term" value="F:biotin--[biotin carboxyl-carrier protein] ligase activity"/>
    <property type="evidence" value="ECO:0007669"/>
    <property type="project" value="InterPro"/>
</dbReference>
<proteinExistence type="predicted"/>
<dbReference type="InterPro" id="IPR004143">
    <property type="entry name" value="BPL_LPL_catalytic"/>
</dbReference>
<comment type="caution">
    <text evidence="3">The sequence shown here is derived from an EMBL/GenBank/DDBJ whole genome shotgun (WGS) entry which is preliminary data.</text>
</comment>
<evidence type="ECO:0000313" key="3">
    <source>
        <dbReference type="EMBL" id="PVY45441.1"/>
    </source>
</evidence>
<accession>A0A2U1B9Y9</accession>
<evidence type="ECO:0000313" key="4">
    <source>
        <dbReference type="Proteomes" id="UP000245959"/>
    </source>
</evidence>